<dbReference type="EMBL" id="JACIUV010000003">
    <property type="protein sequence ID" value="MBB1117089.1"/>
    <property type="molecule type" value="Genomic_DNA"/>
</dbReference>
<dbReference type="InterPro" id="IPR005653">
    <property type="entry name" value="OstA-like_N"/>
</dbReference>
<comment type="subcellular location">
    <subcellularLocation>
        <location evidence="4">Periplasm</location>
    </subcellularLocation>
</comment>
<dbReference type="Pfam" id="PF03968">
    <property type="entry name" value="LptD_N"/>
    <property type="match status" value="1"/>
</dbReference>
<evidence type="ECO:0000256" key="4">
    <source>
        <dbReference type="HAMAP-Rule" id="MF_01914"/>
    </source>
</evidence>
<dbReference type="HAMAP" id="MF_01914">
    <property type="entry name" value="LPS_assembly_LptA"/>
    <property type="match status" value="1"/>
</dbReference>
<dbReference type="GO" id="GO:0017089">
    <property type="term" value="F:glycolipid transfer activity"/>
    <property type="evidence" value="ECO:0007669"/>
    <property type="project" value="TreeGrafter"/>
</dbReference>
<dbReference type="PANTHER" id="PTHR36504:SF1">
    <property type="entry name" value="LIPOPOLYSACCHARIDE EXPORT SYSTEM PROTEIN LPTA"/>
    <property type="match status" value="1"/>
</dbReference>
<dbReference type="PANTHER" id="PTHR36504">
    <property type="entry name" value="LIPOPOLYSACCHARIDE EXPORT SYSTEM PROTEIN LPTA"/>
    <property type="match status" value="1"/>
</dbReference>
<dbReference type="InterPro" id="IPR052037">
    <property type="entry name" value="LPS_export_LptA"/>
</dbReference>
<dbReference type="GO" id="GO:0015920">
    <property type="term" value="P:lipopolysaccharide transport"/>
    <property type="evidence" value="ECO:0007669"/>
    <property type="project" value="UniProtKB-UniRule"/>
</dbReference>
<evidence type="ECO:0000256" key="1">
    <source>
        <dbReference type="ARBA" id="ARBA00022448"/>
    </source>
</evidence>
<dbReference type="Proteomes" id="UP000550609">
    <property type="component" value="Unassembled WGS sequence"/>
</dbReference>
<feature type="region of interest" description="Disordered" evidence="5">
    <location>
        <begin position="145"/>
        <end position="172"/>
    </location>
</feature>
<comment type="function">
    <text evidence="4">Involved in the assembly of lipopolysaccharide (LPS). Required for the translocation of LPS from the inner membrane to the outer membrane. May form a bridge between the inner membrane and the outer membrane, via interactions with LptC and LptD, thereby facilitating LPS transfer across the periplasm.</text>
</comment>
<keyword evidence="3 4" id="KW-0574">Periplasm</keyword>
<dbReference type="InterPro" id="IPR014340">
    <property type="entry name" value="LptA"/>
</dbReference>
<evidence type="ECO:0000313" key="7">
    <source>
        <dbReference type="EMBL" id="MBB1117089.1"/>
    </source>
</evidence>
<keyword evidence="1 4" id="KW-0813">Transport</keyword>
<evidence type="ECO:0000256" key="3">
    <source>
        <dbReference type="ARBA" id="ARBA00022764"/>
    </source>
</evidence>
<dbReference type="GO" id="GO:0030288">
    <property type="term" value="C:outer membrane-bounded periplasmic space"/>
    <property type="evidence" value="ECO:0007669"/>
    <property type="project" value="TreeGrafter"/>
</dbReference>
<dbReference type="Gene3D" id="2.60.450.10">
    <property type="entry name" value="Lipopolysaccharide (LPS) transport protein A like domain"/>
    <property type="match status" value="1"/>
</dbReference>
<dbReference type="GO" id="GO:0043165">
    <property type="term" value="P:Gram-negative-bacterium-type cell outer membrane assembly"/>
    <property type="evidence" value="ECO:0007669"/>
    <property type="project" value="UniProtKB-UniRule"/>
</dbReference>
<comment type="caution">
    <text evidence="7">The sequence shown here is derived from an EMBL/GenBank/DDBJ whole genome shotgun (WGS) entry which is preliminary data.</text>
</comment>
<dbReference type="RefSeq" id="WP_182622179.1">
    <property type="nucleotide sequence ID" value="NZ_JACIUV010000003.1"/>
</dbReference>
<protein>
    <recommendedName>
        <fullName evidence="4">Lipopolysaccharide export system protein LptA</fullName>
    </recommendedName>
</protein>
<evidence type="ECO:0000256" key="2">
    <source>
        <dbReference type="ARBA" id="ARBA00022729"/>
    </source>
</evidence>
<name>A0A7W3V087_9GAMM</name>
<organism evidence="7 8">
    <name type="scientific">Stenotrophomonas koreensis</name>
    <dbReference type="NCBI Taxonomy" id="266128"/>
    <lineage>
        <taxon>Bacteria</taxon>
        <taxon>Pseudomonadati</taxon>
        <taxon>Pseudomonadota</taxon>
        <taxon>Gammaproteobacteria</taxon>
        <taxon>Lysobacterales</taxon>
        <taxon>Lysobacteraceae</taxon>
        <taxon>Stenotrophomonas</taxon>
    </lineage>
</organism>
<keyword evidence="2 4" id="KW-0732">Signal</keyword>
<proteinExistence type="inferred from homology"/>
<comment type="similarity">
    <text evidence="4">Belongs to the LptA family.</text>
</comment>
<accession>A0A7W3V087</accession>
<dbReference type="AlphaFoldDB" id="A0A7W3V087"/>
<evidence type="ECO:0000256" key="5">
    <source>
        <dbReference type="SAM" id="MobiDB-lite"/>
    </source>
</evidence>
<feature type="domain" description="Organic solvent tolerance-like N-terminal" evidence="6">
    <location>
        <begin position="44"/>
        <end position="146"/>
    </location>
</feature>
<sequence precursor="true">MNLPLPAKFALAGLAALLLPGLALARSSDRNQPMNLDSDRYDCNLADENGRCRFSGNVVIEQGTLHITAETADVYRSNGQPSRVVLSGSQVKLRQQMDDGTPMAATADSMDYNIANETIVLSGNYTVESPRGTNSGQRMTYNLATGNMNSGGDGSRVRTVLQPKQRSAPEAK</sequence>
<evidence type="ECO:0000259" key="6">
    <source>
        <dbReference type="Pfam" id="PF03968"/>
    </source>
</evidence>
<gene>
    <name evidence="4 7" type="primary">lptA</name>
    <name evidence="7" type="ORF">H4O09_08505</name>
</gene>
<reference evidence="7 8" key="1">
    <citation type="submission" date="2020-08" db="EMBL/GenBank/DDBJ databases">
        <title>Stenotrophomonas sp. W1S232.</title>
        <authorList>
            <person name="Deng Y."/>
        </authorList>
    </citation>
    <scope>NUCLEOTIDE SEQUENCE [LARGE SCALE GENOMIC DNA]</scope>
    <source>
        <strain evidence="7 8">W1S232</strain>
    </source>
</reference>
<feature type="signal peptide" evidence="4">
    <location>
        <begin position="1"/>
        <end position="25"/>
    </location>
</feature>
<dbReference type="GO" id="GO:0009279">
    <property type="term" value="C:cell outer membrane"/>
    <property type="evidence" value="ECO:0007669"/>
    <property type="project" value="TreeGrafter"/>
</dbReference>
<dbReference type="GO" id="GO:0001530">
    <property type="term" value="F:lipopolysaccharide binding"/>
    <property type="evidence" value="ECO:0007669"/>
    <property type="project" value="InterPro"/>
</dbReference>
<comment type="subunit">
    <text evidence="4">Component of the lipopolysaccharide transport and assembly complex.</text>
</comment>
<feature type="chain" id="PRO_5031644780" description="Lipopolysaccharide export system protein LptA" evidence="4">
    <location>
        <begin position="26"/>
        <end position="172"/>
    </location>
</feature>
<evidence type="ECO:0000313" key="8">
    <source>
        <dbReference type="Proteomes" id="UP000550609"/>
    </source>
</evidence>
<dbReference type="NCBIfam" id="TIGR03002">
    <property type="entry name" value="outer_YhbN_LptA"/>
    <property type="match status" value="1"/>
</dbReference>